<proteinExistence type="predicted"/>
<protein>
    <submittedName>
        <fullName evidence="1">Uncharacterized protein</fullName>
    </submittedName>
</protein>
<evidence type="ECO:0000313" key="2">
    <source>
        <dbReference type="Proteomes" id="UP000597444"/>
    </source>
</evidence>
<gene>
    <name evidence="1" type="ORF">KSF_049130</name>
</gene>
<reference evidence="1" key="1">
    <citation type="submission" date="2020-10" db="EMBL/GenBank/DDBJ databases">
        <title>Taxonomic study of unclassified bacteria belonging to the class Ktedonobacteria.</title>
        <authorList>
            <person name="Yabe S."/>
            <person name="Wang C.M."/>
            <person name="Zheng Y."/>
            <person name="Sakai Y."/>
            <person name="Cavaletti L."/>
            <person name="Monciardini P."/>
            <person name="Donadio S."/>
        </authorList>
    </citation>
    <scope>NUCLEOTIDE SEQUENCE</scope>
    <source>
        <strain evidence="1">ID150040</strain>
    </source>
</reference>
<keyword evidence="2" id="KW-1185">Reference proteome</keyword>
<evidence type="ECO:0000313" key="1">
    <source>
        <dbReference type="EMBL" id="GHO94865.1"/>
    </source>
</evidence>
<organism evidence="1 2">
    <name type="scientific">Reticulibacter mediterranei</name>
    <dbReference type="NCBI Taxonomy" id="2778369"/>
    <lineage>
        <taxon>Bacteria</taxon>
        <taxon>Bacillati</taxon>
        <taxon>Chloroflexota</taxon>
        <taxon>Ktedonobacteria</taxon>
        <taxon>Ktedonobacterales</taxon>
        <taxon>Reticulibacteraceae</taxon>
        <taxon>Reticulibacter</taxon>
    </lineage>
</organism>
<sequence length="60" mass="6878">MLDRNERSRFYAYSSENCPKRTFSLPEPEGDAEEQVALLVRLFFPVLSKGNVLTLSSDPR</sequence>
<dbReference type="Proteomes" id="UP000597444">
    <property type="component" value="Unassembled WGS sequence"/>
</dbReference>
<name>A0A8J3ILY3_9CHLR</name>
<comment type="caution">
    <text evidence="1">The sequence shown here is derived from an EMBL/GenBank/DDBJ whole genome shotgun (WGS) entry which is preliminary data.</text>
</comment>
<dbReference type="AlphaFoldDB" id="A0A8J3ILY3"/>
<dbReference type="EMBL" id="BNJK01000001">
    <property type="protein sequence ID" value="GHO94865.1"/>
    <property type="molecule type" value="Genomic_DNA"/>
</dbReference>
<accession>A0A8J3ILY3</accession>